<accession>A0ABN9Q3P0</accession>
<evidence type="ECO:0008006" key="5">
    <source>
        <dbReference type="Google" id="ProtNLM"/>
    </source>
</evidence>
<sequence length="1607" mass="174575">GVSSGPPRAPRARAGGGRAMHEPLQAPAEGDERRNALLANVGAAVEFVRRHRCCVEVITGLMAAVVISTYVLYPSVAVAEVELPTVMGQPHPQVASTTPLPFSTAAPAHPSTTHVEPPAAAHARVVRLGAPARLWQTAPAASAAGARPARIVVGPATRKDLRDVMEIEASAQQEADGKIWYLLSPDLDVYPVLVDAPDLRGYELLDNDGSVLLRSGLRRGARPVYGSEWVPTALELVDAMEAVAPQVRPEHRMSKKGPLPPTGAAVQTPTDLVNIVTGSERLPEVKPLRWYVTAGPNKSEIDGLFPHSVVDEFARSDDMAIAVVGTGAYTLRALDPKEGVVQVIRDDRLLAMAKDSSGIRKKLFRDAVLEVTESPWPGWPLLGPRTTAWCVRFIAEQDSHPRARHTKWLHETGLTQSDPGVADHEVAMRAFEFGLVYDQVNVGELVSFELLARRAQMAEWRYRDRLAPRRADETAEDEHLYMGTGETRGLIMMAPFLVEHISTELHRESQVMKEKRKLREERQLAKGHGADGDTKESLRKKETLQAAAIPAAAAQSDDAMPAPRELLPVPLPRAPFDSSGPSSSCCRAVRSRLRRHRHVDGWSMEVHQAFNCLHGRGDADPGCPPTLGQSFGSDHVRAAVQSIGAPTITGAAAFKELCASKPGYTSTPVKPAAFQRDLVALPSPGAKCDGACILQGEALDLWEDWQQRLLRKSPDVSAVKPHCDAKLMQSKSSYAHFVADLYDAGLGLLLEPSDELCLSQVDVEACFYRMRAPPGMEEVFVLPPLDCGALRRVRPDIAVGGDVTCSPLLIVLPMGWNWSLFFCQEMVTQCVQRAGYPPSRIIEDKRATPSLVGQTAAAVYVDGVAVIGTQSAQTVQDCRSIAESLLAVGLVTKDMELPQDEQPFTGLIFEKGSGRISLSRSRIWRIRRAFQFAAEADKLTGAQMRMLLGHYTWAAMLRRPLLSVFAACYSFAEKAGDMAWRPWATVRHELRLGAALVAMAFVDLRRPVAATVLATDASGGARQGRSLAPDLAPPGLESATAGDHGGFGVVSREVPRCAVAAALQLSERWRFKTLDFLGARASALGLKEEQKFYEIGKSILGSQEDWKVCFYGRFNRAADIVILEGEALVMGVRHFVRNTANHGRRLLLLCDKMGLVLASGKGRSSVPSLNLVLRRLAAISIFANIDITVRWIPSELNPADAPSRLPAARAQDARLDLRSFGGRPAPEPDDGSLWRAAAEALAAEGRPRRRDPGLAGLGDAAAPAALAGGFGVHRGGIGAQPSDSSDSDSEPESTASSGDASPSGESYSTKSEAGGRADQARKIRASSNVHFVTSYRNFDNWCQTHAVPVQTAHEIDKAISEYMDVLYFDGMPSDVASKTIAAVLHFRPAAVGEAELAASRAALKGFRLLAPARTRQPLVREAVFCLIGLAMLDGESGFAEALSLAWDTALRLPSDLMQLRSPSLVPPQPRVEIYVWSLLLYPEETGLRSKGKQFDEGVQLTRFGQLFKKYAEMINLRDPHPYRVRHGSASWDIASGTRSLEEVQARLRHASATSTQRYSRAARYTAELELAPESVKAFGAAVADQWALTLQGRGRLPPRPRRPEKPW</sequence>
<feature type="region of interest" description="Disordered" evidence="2">
    <location>
        <begin position="1272"/>
        <end position="1320"/>
    </location>
</feature>
<evidence type="ECO:0000313" key="3">
    <source>
        <dbReference type="EMBL" id="CAK0798858.1"/>
    </source>
</evidence>
<dbReference type="Proteomes" id="UP001189429">
    <property type="component" value="Unassembled WGS sequence"/>
</dbReference>
<reference evidence="3" key="1">
    <citation type="submission" date="2023-10" db="EMBL/GenBank/DDBJ databases">
        <authorList>
            <person name="Chen Y."/>
            <person name="Shah S."/>
            <person name="Dougan E. K."/>
            <person name="Thang M."/>
            <person name="Chan C."/>
        </authorList>
    </citation>
    <scope>NUCLEOTIDE SEQUENCE [LARGE SCALE GENOMIC DNA]</scope>
</reference>
<keyword evidence="1" id="KW-0233">DNA recombination</keyword>
<feature type="region of interest" description="Disordered" evidence="2">
    <location>
        <begin position="1"/>
        <end position="31"/>
    </location>
</feature>
<feature type="non-terminal residue" evidence="3">
    <location>
        <position position="1"/>
    </location>
</feature>
<protein>
    <recommendedName>
        <fullName evidence="5">RNA-directed RNA polymerase</fullName>
    </recommendedName>
</protein>
<gene>
    <name evidence="3" type="ORF">PCOR1329_LOCUS7504</name>
</gene>
<dbReference type="InterPro" id="IPR011010">
    <property type="entry name" value="DNA_brk_join_enz"/>
</dbReference>
<keyword evidence="4" id="KW-1185">Reference proteome</keyword>
<dbReference type="InterPro" id="IPR013762">
    <property type="entry name" value="Integrase-like_cat_sf"/>
</dbReference>
<evidence type="ECO:0000313" key="4">
    <source>
        <dbReference type="Proteomes" id="UP001189429"/>
    </source>
</evidence>
<organism evidence="3 4">
    <name type="scientific">Prorocentrum cordatum</name>
    <dbReference type="NCBI Taxonomy" id="2364126"/>
    <lineage>
        <taxon>Eukaryota</taxon>
        <taxon>Sar</taxon>
        <taxon>Alveolata</taxon>
        <taxon>Dinophyceae</taxon>
        <taxon>Prorocentrales</taxon>
        <taxon>Prorocentraceae</taxon>
        <taxon>Prorocentrum</taxon>
    </lineage>
</organism>
<comment type="caution">
    <text evidence="3">The sequence shown here is derived from an EMBL/GenBank/DDBJ whole genome shotgun (WGS) entry which is preliminary data.</text>
</comment>
<evidence type="ECO:0000256" key="1">
    <source>
        <dbReference type="ARBA" id="ARBA00023172"/>
    </source>
</evidence>
<dbReference type="EMBL" id="CAUYUJ010002036">
    <property type="protein sequence ID" value="CAK0798858.1"/>
    <property type="molecule type" value="Genomic_DNA"/>
</dbReference>
<dbReference type="PANTHER" id="PTHR33050">
    <property type="entry name" value="REVERSE TRANSCRIPTASE DOMAIN-CONTAINING PROTEIN"/>
    <property type="match status" value="1"/>
</dbReference>
<dbReference type="SUPFAM" id="SSF56349">
    <property type="entry name" value="DNA breaking-rejoining enzymes"/>
    <property type="match status" value="1"/>
</dbReference>
<evidence type="ECO:0000256" key="2">
    <source>
        <dbReference type="SAM" id="MobiDB-lite"/>
    </source>
</evidence>
<dbReference type="PANTHER" id="PTHR33050:SF7">
    <property type="entry name" value="RIBONUCLEASE H"/>
    <property type="match status" value="1"/>
</dbReference>
<proteinExistence type="predicted"/>
<dbReference type="Gene3D" id="1.10.443.10">
    <property type="entry name" value="Intergrase catalytic core"/>
    <property type="match status" value="1"/>
</dbReference>
<feature type="region of interest" description="Disordered" evidence="2">
    <location>
        <begin position="508"/>
        <end position="538"/>
    </location>
</feature>
<feature type="compositionally biased region" description="Polar residues" evidence="2">
    <location>
        <begin position="1298"/>
        <end position="1311"/>
    </location>
</feature>
<dbReference type="InterPro" id="IPR052055">
    <property type="entry name" value="Hepadnavirus_pol/RT"/>
</dbReference>
<name>A0ABN9Q3P0_9DINO</name>